<name>A0A382RPZ4_9ZZZZ</name>
<organism evidence="2">
    <name type="scientific">marine metagenome</name>
    <dbReference type="NCBI Taxonomy" id="408172"/>
    <lineage>
        <taxon>unclassified sequences</taxon>
        <taxon>metagenomes</taxon>
        <taxon>ecological metagenomes</taxon>
    </lineage>
</organism>
<evidence type="ECO:0000313" key="2">
    <source>
        <dbReference type="EMBL" id="SVC99759.1"/>
    </source>
</evidence>
<sequence length="50" mass="5408">MNLGDVKVLDLKAKLDSCRSAGLPHFSQLAGSPDCETNRITSKSRPQPPQ</sequence>
<accession>A0A382RPZ4</accession>
<reference evidence="2" key="1">
    <citation type="submission" date="2018-05" db="EMBL/GenBank/DDBJ databases">
        <authorList>
            <person name="Lanie J.A."/>
            <person name="Ng W.-L."/>
            <person name="Kazmierczak K.M."/>
            <person name="Andrzejewski T.M."/>
            <person name="Davidsen T.M."/>
            <person name="Wayne K.J."/>
            <person name="Tettelin H."/>
            <person name="Glass J.I."/>
            <person name="Rusch D."/>
            <person name="Podicherti R."/>
            <person name="Tsui H.-C.T."/>
            <person name="Winkler M.E."/>
        </authorList>
    </citation>
    <scope>NUCLEOTIDE SEQUENCE</scope>
</reference>
<dbReference type="AlphaFoldDB" id="A0A382RPZ4"/>
<protein>
    <submittedName>
        <fullName evidence="2">Uncharacterized protein</fullName>
    </submittedName>
</protein>
<feature type="region of interest" description="Disordered" evidence="1">
    <location>
        <begin position="26"/>
        <end position="50"/>
    </location>
</feature>
<gene>
    <name evidence="2" type="ORF">METZ01_LOCUS352613</name>
</gene>
<evidence type="ECO:0000256" key="1">
    <source>
        <dbReference type="SAM" id="MobiDB-lite"/>
    </source>
</evidence>
<feature type="compositionally biased region" description="Polar residues" evidence="1">
    <location>
        <begin position="38"/>
        <end position="50"/>
    </location>
</feature>
<proteinExistence type="predicted"/>
<dbReference type="EMBL" id="UINC01123349">
    <property type="protein sequence ID" value="SVC99759.1"/>
    <property type="molecule type" value="Genomic_DNA"/>
</dbReference>